<dbReference type="SUPFAM" id="SSF48452">
    <property type="entry name" value="TPR-like"/>
    <property type="match status" value="1"/>
</dbReference>
<protein>
    <recommendedName>
        <fullName evidence="1">non-specific serine/threonine protein kinase</fullName>
        <ecNumber evidence="1">2.7.11.1</ecNumber>
    </recommendedName>
</protein>
<dbReference type="InterPro" id="IPR000719">
    <property type="entry name" value="Prot_kinase_dom"/>
</dbReference>
<reference evidence="11 12" key="1">
    <citation type="submission" date="2019-06" db="EMBL/GenBank/DDBJ databases">
        <title>Persicimonas caeni gen. nov., sp. nov., a predatory bacterium isolated from solar saltern.</title>
        <authorList>
            <person name="Wang S."/>
        </authorList>
    </citation>
    <scope>NUCLEOTIDE SEQUENCE [LARGE SCALE GENOMIC DNA]</scope>
    <source>
        <strain evidence="11 12">YN101</strain>
    </source>
</reference>
<keyword evidence="3" id="KW-0808">Transferase</keyword>
<evidence type="ECO:0000256" key="7">
    <source>
        <dbReference type="PROSITE-ProRule" id="PRU00339"/>
    </source>
</evidence>
<feature type="repeat" description="TPR" evidence="7">
    <location>
        <begin position="647"/>
        <end position="680"/>
    </location>
</feature>
<keyword evidence="6 8" id="KW-0067">ATP-binding</keyword>
<dbReference type="PROSITE" id="PS50005">
    <property type="entry name" value="TPR"/>
    <property type="match status" value="1"/>
</dbReference>
<keyword evidence="5" id="KW-0418">Kinase</keyword>
<feature type="region of interest" description="Disordered" evidence="9">
    <location>
        <begin position="360"/>
        <end position="385"/>
    </location>
</feature>
<evidence type="ECO:0000256" key="2">
    <source>
        <dbReference type="ARBA" id="ARBA00022527"/>
    </source>
</evidence>
<dbReference type="Gene3D" id="1.10.510.10">
    <property type="entry name" value="Transferase(Phosphotransferase) domain 1"/>
    <property type="match status" value="1"/>
</dbReference>
<dbReference type="Pfam" id="PF00069">
    <property type="entry name" value="Pkinase"/>
    <property type="match status" value="1"/>
</dbReference>
<dbReference type="PANTHER" id="PTHR43289:SF6">
    <property type="entry name" value="SERINE_THREONINE-PROTEIN KINASE NEKL-3"/>
    <property type="match status" value="1"/>
</dbReference>
<dbReference type="InterPro" id="IPR019734">
    <property type="entry name" value="TPR_rpt"/>
</dbReference>
<accession>A0A5B8YC28</accession>
<dbReference type="EC" id="2.7.11.1" evidence="1"/>
<dbReference type="OrthoDB" id="9797180at2"/>
<evidence type="ECO:0000259" key="10">
    <source>
        <dbReference type="PROSITE" id="PS50011"/>
    </source>
</evidence>
<sequence>MSDDSSKLPGSSASTHLQGDESAEALAATMVLGDGPESSPSDSREPPRQQLATNQTGAHVVDGRYRLVALLGQGGMGNVYKARDLELDEIVALKTLKKELVDNEKAVERFRAEVRLARRVTHHNVARTFDLGMCGNIPYLTMEFVEGDDLGCVLERKGRLSVERFMALARPICHALASAHAVGVVHRDLKPQNVIVAKSGRVVLTDFGIARATQRTERLTGEGVPLGTPAYMAPEQVQGDVELDGRADIYALGIMFFEMLTGKLPFVGNTPISTALARLVEEAPDLRDYREDVADELVQVIDRCLAKDREERFATVEALIEALEAAFEGKPISRETPTSTPDAQSPIWARGDFLRDFHTSQPVQSPSDFARLDSRPTYSTRPDAAKPNAIRRDATKAVAVLPFRHGGAEDDVYVADGLTEDLIDELSMSQSLKVRPRGAVMRYKQTDLSPREIGDELGVHVIVDGSVRRSGDRLRVRVGLVSVEDGFQIWAKRFKGTSADLFDISEDASRAIVDALTADKLATPQPVAADSSAIDLYLKARHELHASWFGDVNGAVNLFEQALAKTADDPRILSGAALAHARATFYAGRDQDRHFAAALEYANRALDITPERPEPRLALARVHFDRLDYRAALAELRKAIAAAPSNADAHDMLGRLLREIGPLDAALHHLRTALELNPYLTKARWDMVNIYALQGEWDEVDRLLALEVDGETKLNVREAARTRTDAWRDDPQWLAEGETRPVTAESPPIRFMCEYRRQAVRTGEVTEAHLAFHREAMAGSVEGSRFRIMVHQLTAESFATVGHYDEAVDQVAAAVDAGLLDLMWLDHCPIFGPMRDDPRFEESRRRVATRVEQILS</sequence>
<evidence type="ECO:0000256" key="4">
    <source>
        <dbReference type="ARBA" id="ARBA00022741"/>
    </source>
</evidence>
<feature type="region of interest" description="Disordered" evidence="9">
    <location>
        <begin position="1"/>
        <end position="56"/>
    </location>
</feature>
<evidence type="ECO:0000256" key="6">
    <source>
        <dbReference type="ARBA" id="ARBA00022840"/>
    </source>
</evidence>
<dbReference type="CDD" id="cd14014">
    <property type="entry name" value="STKc_PknB_like"/>
    <property type="match status" value="1"/>
</dbReference>
<keyword evidence="7" id="KW-0802">TPR repeat</keyword>
<accession>A0A4Y6Q006</accession>
<dbReference type="Gene3D" id="3.40.50.10070">
    <property type="entry name" value="TolB, N-terminal domain"/>
    <property type="match status" value="1"/>
</dbReference>
<proteinExistence type="predicted"/>
<dbReference type="PANTHER" id="PTHR43289">
    <property type="entry name" value="MITOGEN-ACTIVATED PROTEIN KINASE KINASE KINASE 20-RELATED"/>
    <property type="match status" value="1"/>
</dbReference>
<dbReference type="InterPro" id="IPR017441">
    <property type="entry name" value="Protein_kinase_ATP_BS"/>
</dbReference>
<keyword evidence="4 8" id="KW-0547">Nucleotide-binding</keyword>
<dbReference type="InterPro" id="IPR011009">
    <property type="entry name" value="Kinase-like_dom_sf"/>
</dbReference>
<dbReference type="RefSeq" id="WP_141200041.1">
    <property type="nucleotide sequence ID" value="NZ_CP041186.1"/>
</dbReference>
<dbReference type="PROSITE" id="PS50011">
    <property type="entry name" value="PROTEIN_KINASE_DOM"/>
    <property type="match status" value="1"/>
</dbReference>
<evidence type="ECO:0000256" key="5">
    <source>
        <dbReference type="ARBA" id="ARBA00022777"/>
    </source>
</evidence>
<dbReference type="AlphaFoldDB" id="A0A4Y6Q006"/>
<feature type="compositionally biased region" description="Polar residues" evidence="9">
    <location>
        <begin position="8"/>
        <end position="17"/>
    </location>
</feature>
<dbReference type="Pfam" id="PF13432">
    <property type="entry name" value="TPR_16"/>
    <property type="match status" value="1"/>
</dbReference>
<evidence type="ECO:0000256" key="8">
    <source>
        <dbReference type="PROSITE-ProRule" id="PRU10141"/>
    </source>
</evidence>
<dbReference type="SUPFAM" id="SSF56112">
    <property type="entry name" value="Protein kinase-like (PK-like)"/>
    <property type="match status" value="1"/>
</dbReference>
<dbReference type="PROSITE" id="PS00108">
    <property type="entry name" value="PROTEIN_KINASE_ST"/>
    <property type="match status" value="1"/>
</dbReference>
<feature type="domain" description="Protein kinase" evidence="10">
    <location>
        <begin position="65"/>
        <end position="327"/>
    </location>
</feature>
<dbReference type="InterPro" id="IPR011990">
    <property type="entry name" value="TPR-like_helical_dom_sf"/>
</dbReference>
<evidence type="ECO:0000256" key="9">
    <source>
        <dbReference type="SAM" id="MobiDB-lite"/>
    </source>
</evidence>
<dbReference type="FunFam" id="1.10.510.10:FF:000021">
    <property type="entry name" value="Serine/threonine protein kinase"/>
    <property type="match status" value="1"/>
</dbReference>
<dbReference type="GO" id="GO:0005524">
    <property type="term" value="F:ATP binding"/>
    <property type="evidence" value="ECO:0007669"/>
    <property type="project" value="UniProtKB-UniRule"/>
</dbReference>
<organism evidence="11 12">
    <name type="scientific">Persicimonas caeni</name>
    <dbReference type="NCBI Taxonomy" id="2292766"/>
    <lineage>
        <taxon>Bacteria</taxon>
        <taxon>Deltaproteobacteria</taxon>
        <taxon>Bradymonadales</taxon>
        <taxon>Bradymonadaceae</taxon>
        <taxon>Persicimonas</taxon>
    </lineage>
</organism>
<dbReference type="Proteomes" id="UP000315995">
    <property type="component" value="Chromosome"/>
</dbReference>
<keyword evidence="2" id="KW-0723">Serine/threonine-protein kinase</keyword>
<gene>
    <name evidence="11" type="ORF">FIV42_23435</name>
</gene>
<dbReference type="Gene3D" id="1.25.40.10">
    <property type="entry name" value="Tetratricopeptide repeat domain"/>
    <property type="match status" value="1"/>
</dbReference>
<dbReference type="PROSITE" id="PS00107">
    <property type="entry name" value="PROTEIN_KINASE_ATP"/>
    <property type="match status" value="1"/>
</dbReference>
<dbReference type="EMBL" id="CP041186">
    <property type="protein sequence ID" value="QDG53587.1"/>
    <property type="molecule type" value="Genomic_DNA"/>
</dbReference>
<dbReference type="SMART" id="SM00028">
    <property type="entry name" value="TPR"/>
    <property type="match status" value="2"/>
</dbReference>
<evidence type="ECO:0000313" key="11">
    <source>
        <dbReference type="EMBL" id="QDG53587.1"/>
    </source>
</evidence>
<dbReference type="Gene3D" id="3.30.200.20">
    <property type="entry name" value="Phosphorylase Kinase, domain 1"/>
    <property type="match status" value="1"/>
</dbReference>
<evidence type="ECO:0000256" key="3">
    <source>
        <dbReference type="ARBA" id="ARBA00022679"/>
    </source>
</evidence>
<dbReference type="GO" id="GO:0004674">
    <property type="term" value="F:protein serine/threonine kinase activity"/>
    <property type="evidence" value="ECO:0007669"/>
    <property type="project" value="UniProtKB-KW"/>
</dbReference>
<name>A0A4Y6Q006_PERCE</name>
<feature type="binding site" evidence="8">
    <location>
        <position position="94"/>
    </location>
    <ligand>
        <name>ATP</name>
        <dbReference type="ChEBI" id="CHEBI:30616"/>
    </ligand>
</feature>
<evidence type="ECO:0000313" key="12">
    <source>
        <dbReference type="Proteomes" id="UP000315995"/>
    </source>
</evidence>
<dbReference type="SMART" id="SM00220">
    <property type="entry name" value="S_TKc"/>
    <property type="match status" value="1"/>
</dbReference>
<keyword evidence="12" id="KW-1185">Reference proteome</keyword>
<evidence type="ECO:0000256" key="1">
    <source>
        <dbReference type="ARBA" id="ARBA00012513"/>
    </source>
</evidence>
<dbReference type="InterPro" id="IPR008271">
    <property type="entry name" value="Ser/Thr_kinase_AS"/>
</dbReference>